<dbReference type="PANTHER" id="PTHR11782">
    <property type="entry name" value="ADENOSINE/GUANOSINE DIPHOSPHATASE"/>
    <property type="match status" value="1"/>
</dbReference>
<comment type="similarity">
    <text evidence="4 17">Belongs to the GDA1/CD39 NTPase family.</text>
</comment>
<feature type="binding site" evidence="16">
    <location>
        <begin position="204"/>
        <end position="208"/>
    </location>
    <ligand>
        <name>ATP</name>
        <dbReference type="ChEBI" id="CHEBI:30616"/>
    </ligand>
</feature>
<dbReference type="Ensembl" id="ENSLACT00000018356.1">
    <property type="protein sequence ID" value="ENSLACP00000018224.1"/>
    <property type="gene ID" value="ENSLACG00000016053.1"/>
</dbReference>
<keyword evidence="11 18" id="KW-1133">Transmembrane helix</keyword>
<dbReference type="PROSITE" id="PS01238">
    <property type="entry name" value="GDA1_CD39_NTPASE"/>
    <property type="match status" value="1"/>
</dbReference>
<evidence type="ECO:0000256" key="11">
    <source>
        <dbReference type="ARBA" id="ARBA00022989"/>
    </source>
</evidence>
<keyword evidence="12 18" id="KW-0472">Membrane</keyword>
<evidence type="ECO:0000256" key="16">
    <source>
        <dbReference type="PIRSR" id="PIRSR600407-2"/>
    </source>
</evidence>
<evidence type="ECO:0000256" key="13">
    <source>
        <dbReference type="ARBA" id="ARBA00023157"/>
    </source>
</evidence>
<proteinExistence type="inferred from homology"/>
<keyword evidence="7 17" id="KW-0378">Hydrolase</keyword>
<keyword evidence="14" id="KW-0325">Glycoprotein</keyword>
<dbReference type="InParanoid" id="H3B8K3"/>
<evidence type="ECO:0000256" key="12">
    <source>
        <dbReference type="ARBA" id="ARBA00023136"/>
    </source>
</evidence>
<dbReference type="KEGG" id="lcm:102362091"/>
<keyword evidence="9 16" id="KW-0067">ATP-binding</keyword>
<evidence type="ECO:0000256" key="3">
    <source>
        <dbReference type="ARBA" id="ARBA00004141"/>
    </source>
</evidence>
<dbReference type="Gene3D" id="3.30.420.40">
    <property type="match status" value="1"/>
</dbReference>
<feature type="active site" description="Proton acceptor" evidence="15">
    <location>
        <position position="165"/>
    </location>
</feature>
<dbReference type="EMBL" id="AFYH01003714">
    <property type="status" value="NOT_ANNOTATED_CDS"/>
    <property type="molecule type" value="Genomic_DNA"/>
</dbReference>
<dbReference type="PANTHER" id="PTHR11782:SF33">
    <property type="entry name" value="ECTONUCLEOSIDE TRIPHOSPHATE DIPHOSPHOHYDROLASE 2"/>
    <property type="match status" value="1"/>
</dbReference>
<feature type="transmembrane region" description="Helical" evidence="18">
    <location>
        <begin position="468"/>
        <end position="491"/>
    </location>
</feature>
<dbReference type="GO" id="GO:0005524">
    <property type="term" value="F:ATP binding"/>
    <property type="evidence" value="ECO:0007669"/>
    <property type="project" value="UniProtKB-KW"/>
</dbReference>
<evidence type="ECO:0000313" key="20">
    <source>
        <dbReference type="Proteomes" id="UP000008672"/>
    </source>
</evidence>
<dbReference type="Pfam" id="PF01150">
    <property type="entry name" value="GDA1_CD39"/>
    <property type="match status" value="1"/>
</dbReference>
<dbReference type="GO" id="GO:0004382">
    <property type="term" value="F:GDP phosphatase activity"/>
    <property type="evidence" value="ECO:0007669"/>
    <property type="project" value="TreeGrafter"/>
</dbReference>
<evidence type="ECO:0000256" key="18">
    <source>
        <dbReference type="SAM" id="Phobius"/>
    </source>
</evidence>
<organism evidence="19 20">
    <name type="scientific">Latimeria chalumnae</name>
    <name type="common">Coelacanth</name>
    <dbReference type="NCBI Taxonomy" id="7897"/>
    <lineage>
        <taxon>Eukaryota</taxon>
        <taxon>Metazoa</taxon>
        <taxon>Chordata</taxon>
        <taxon>Craniata</taxon>
        <taxon>Vertebrata</taxon>
        <taxon>Euteleostomi</taxon>
        <taxon>Coelacanthiformes</taxon>
        <taxon>Coelacanthidae</taxon>
        <taxon>Latimeria</taxon>
    </lineage>
</organism>
<dbReference type="eggNOG" id="KOG1386">
    <property type="taxonomic scope" value="Eukaryota"/>
</dbReference>
<dbReference type="FunFam" id="3.30.420.40:FF:000068">
    <property type="entry name" value="Ectonucleoside triphosphate diphosphohydrolase 1"/>
    <property type="match status" value="1"/>
</dbReference>
<dbReference type="GO" id="GO:0045134">
    <property type="term" value="F:UDP phosphatase activity"/>
    <property type="evidence" value="ECO:0007669"/>
    <property type="project" value="TreeGrafter"/>
</dbReference>
<dbReference type="InterPro" id="IPR000407">
    <property type="entry name" value="GDA1_CD39_NTPase"/>
</dbReference>
<keyword evidence="20" id="KW-1185">Reference proteome</keyword>
<evidence type="ECO:0000256" key="7">
    <source>
        <dbReference type="ARBA" id="ARBA00022801"/>
    </source>
</evidence>
<evidence type="ECO:0000256" key="2">
    <source>
        <dbReference type="ARBA" id="ARBA00001946"/>
    </source>
</evidence>
<reference evidence="19" key="2">
    <citation type="submission" date="2025-08" db="UniProtKB">
        <authorList>
            <consortium name="Ensembl"/>
        </authorList>
    </citation>
    <scope>IDENTIFICATION</scope>
</reference>
<dbReference type="STRING" id="7897.ENSLACP00000018224"/>
<reference evidence="20" key="1">
    <citation type="submission" date="2011-08" db="EMBL/GenBank/DDBJ databases">
        <title>The draft genome of Latimeria chalumnae.</title>
        <authorList>
            <person name="Di Palma F."/>
            <person name="Alfoldi J."/>
            <person name="Johnson J."/>
            <person name="Berlin A."/>
            <person name="Gnerre S."/>
            <person name="Jaffe D."/>
            <person name="MacCallum I."/>
            <person name="Young S."/>
            <person name="Walker B.J."/>
            <person name="Lander E."/>
            <person name="Lindblad-Toh K."/>
        </authorList>
    </citation>
    <scope>NUCLEOTIDE SEQUENCE [LARGE SCALE GENOMIC DNA]</scope>
    <source>
        <strain evidence="20">Wild caught</strain>
    </source>
</reference>
<evidence type="ECO:0000256" key="17">
    <source>
        <dbReference type="RuleBase" id="RU003833"/>
    </source>
</evidence>
<dbReference type="GeneTree" id="ENSGT01150000286965"/>
<comment type="cofactor">
    <cofactor evidence="1">
        <name>Ca(2+)</name>
        <dbReference type="ChEBI" id="CHEBI:29108"/>
    </cofactor>
</comment>
<evidence type="ECO:0000313" key="19">
    <source>
        <dbReference type="Ensembl" id="ENSLACP00000018224.1"/>
    </source>
</evidence>
<dbReference type="GO" id="GO:0005886">
    <property type="term" value="C:plasma membrane"/>
    <property type="evidence" value="ECO:0007669"/>
    <property type="project" value="TreeGrafter"/>
</dbReference>
<dbReference type="GO" id="GO:0009134">
    <property type="term" value="P:nucleoside diphosphate catabolic process"/>
    <property type="evidence" value="ECO:0007669"/>
    <property type="project" value="TreeGrafter"/>
</dbReference>
<dbReference type="GeneID" id="102362091"/>
<dbReference type="Gene3D" id="3.30.420.150">
    <property type="entry name" value="Exopolyphosphatase. Domain 2"/>
    <property type="match status" value="1"/>
</dbReference>
<comment type="cofactor">
    <cofactor evidence="2">
        <name>Mg(2+)</name>
        <dbReference type="ChEBI" id="CHEBI:18420"/>
    </cofactor>
</comment>
<name>H3B8K3_LATCH</name>
<dbReference type="GO" id="GO:0017111">
    <property type="term" value="F:ribonucleoside triphosphate phosphatase activity"/>
    <property type="evidence" value="ECO:0007669"/>
    <property type="project" value="TreeGrafter"/>
</dbReference>
<sequence>MGKKYVFLATPLLLCLAAIIGIILLNVLPSSVRDSPPVKYGIVLDAGSSHTTMYVYKWPADKENDTGIVSEHTMCNVDGGGISSYAENPLGAGNSLKKCLNQALSNVPKDQHHETPLYLGATAGMRLLNLTDFSASKKVLSAVSSTLQSYPFNFKGAKILSGQEEGVLGWITANYLLENFIKYSWIGQWIHSKRETIGAMDLGGASTQISFLTNERIEDPENEVNLHLYGYSYKVYTHSFLCYGRDQILKRLLSKVIKVARANATLMHPCWPEDLTQGVFLRDVYDSPCTAFEKPKPYNSTMTVQVQGTGNGSECRMLVESLFQFNRCNYSKCSFDGVFQPNVTGSYIAFAAFYYTIAFVSQVTNWSIDAPDDLEKATEIICAKKCSELYAKAPDQEKRLKDYCAMSTFVSVLTTQGYKFSEKSFRKISFQRKAGDTSIGWALGYMLNLTNMIPTEEIPHRIGLQHKAWATLTALFVIVLLLSVMMFCCLFESQKAPASI</sequence>
<dbReference type="FunFam" id="3.30.420.150:FF:000002">
    <property type="entry name" value="Ectonucleoside triphosphate diphosphohydrolase 1"/>
    <property type="match status" value="1"/>
</dbReference>
<keyword evidence="13" id="KW-1015">Disulfide bond</keyword>
<dbReference type="OMA" id="CAVSNFV"/>
<dbReference type="OrthoDB" id="6372431at2759"/>
<accession>H3B8K3</accession>
<dbReference type="FunCoup" id="H3B8K3">
    <property type="interactions" value="248"/>
</dbReference>
<dbReference type="EMBL" id="AFYH01003716">
    <property type="status" value="NOT_ANNOTATED_CDS"/>
    <property type="molecule type" value="Genomic_DNA"/>
</dbReference>
<evidence type="ECO:0000256" key="9">
    <source>
        <dbReference type="ARBA" id="ARBA00022840"/>
    </source>
</evidence>
<dbReference type="AlphaFoldDB" id="H3B8K3"/>
<evidence type="ECO:0000256" key="1">
    <source>
        <dbReference type="ARBA" id="ARBA00001913"/>
    </source>
</evidence>
<dbReference type="HOGENOM" id="CLU_010246_2_3_1"/>
<dbReference type="CDD" id="cd24111">
    <property type="entry name" value="ASKHA_NBD_NTPDase2"/>
    <property type="match status" value="1"/>
</dbReference>
<keyword evidence="8" id="KW-0106">Calcium</keyword>
<evidence type="ECO:0000256" key="14">
    <source>
        <dbReference type="ARBA" id="ARBA00023180"/>
    </source>
</evidence>
<protein>
    <submittedName>
        <fullName evidence="19">Ectonucleoside triphosphate diphosphohydrolase 2</fullName>
    </submittedName>
</protein>
<evidence type="ECO:0000256" key="15">
    <source>
        <dbReference type="PIRSR" id="PIRSR600407-1"/>
    </source>
</evidence>
<evidence type="ECO:0000256" key="8">
    <source>
        <dbReference type="ARBA" id="ARBA00022837"/>
    </source>
</evidence>
<evidence type="ECO:0000256" key="6">
    <source>
        <dbReference type="ARBA" id="ARBA00022741"/>
    </source>
</evidence>
<dbReference type="Proteomes" id="UP000008672">
    <property type="component" value="Unassembled WGS sequence"/>
</dbReference>
<dbReference type="RefSeq" id="XP_014342004.1">
    <property type="nucleotide sequence ID" value="XM_014486518.2"/>
</dbReference>
<gene>
    <name evidence="19" type="primary">LOC102362091</name>
</gene>
<comment type="subcellular location">
    <subcellularLocation>
        <location evidence="3">Membrane</location>
        <topology evidence="3">Multi-pass membrane protein</topology>
    </subcellularLocation>
</comment>
<evidence type="ECO:0000256" key="10">
    <source>
        <dbReference type="ARBA" id="ARBA00022842"/>
    </source>
</evidence>
<dbReference type="EMBL" id="AFYH01003715">
    <property type="status" value="NOT_ANNOTATED_CDS"/>
    <property type="molecule type" value="Genomic_DNA"/>
</dbReference>
<evidence type="ECO:0000256" key="4">
    <source>
        <dbReference type="ARBA" id="ARBA00009283"/>
    </source>
</evidence>
<evidence type="ECO:0000256" key="5">
    <source>
        <dbReference type="ARBA" id="ARBA00022692"/>
    </source>
</evidence>
<keyword evidence="6 16" id="KW-0547">Nucleotide-binding</keyword>
<keyword evidence="10" id="KW-0460">Magnesium</keyword>
<reference evidence="19" key="3">
    <citation type="submission" date="2025-09" db="UniProtKB">
        <authorList>
            <consortium name="Ensembl"/>
        </authorList>
    </citation>
    <scope>IDENTIFICATION</scope>
</reference>
<keyword evidence="5 18" id="KW-0812">Transmembrane</keyword>
<dbReference type="EMBL" id="AFYH01003717">
    <property type="status" value="NOT_ANNOTATED_CDS"/>
    <property type="molecule type" value="Genomic_DNA"/>
</dbReference>